<organism evidence="1 2">
    <name type="scientific">Armillaria ostoyae</name>
    <name type="common">Armillaria root rot fungus</name>
    <dbReference type="NCBI Taxonomy" id="47428"/>
    <lineage>
        <taxon>Eukaryota</taxon>
        <taxon>Fungi</taxon>
        <taxon>Dikarya</taxon>
        <taxon>Basidiomycota</taxon>
        <taxon>Agaricomycotina</taxon>
        <taxon>Agaricomycetes</taxon>
        <taxon>Agaricomycetidae</taxon>
        <taxon>Agaricales</taxon>
        <taxon>Marasmiineae</taxon>
        <taxon>Physalacriaceae</taxon>
        <taxon>Armillaria</taxon>
    </lineage>
</organism>
<protein>
    <submittedName>
        <fullName evidence="1">Uncharacterized protein</fullName>
    </submittedName>
</protein>
<name>A0A284QSE5_ARMOS</name>
<proteinExistence type="predicted"/>
<keyword evidence="2" id="KW-1185">Reference proteome</keyword>
<evidence type="ECO:0000313" key="1">
    <source>
        <dbReference type="EMBL" id="SJK99311.1"/>
    </source>
</evidence>
<dbReference type="EMBL" id="FUEG01000002">
    <property type="protein sequence ID" value="SJK99311.1"/>
    <property type="molecule type" value="Genomic_DNA"/>
</dbReference>
<evidence type="ECO:0000313" key="2">
    <source>
        <dbReference type="Proteomes" id="UP000219338"/>
    </source>
</evidence>
<reference evidence="2" key="1">
    <citation type="journal article" date="2017" name="Nat. Ecol. Evol.">
        <title>Genome expansion and lineage-specific genetic innovations in the forest pathogenic fungi Armillaria.</title>
        <authorList>
            <person name="Sipos G."/>
            <person name="Prasanna A.N."/>
            <person name="Walter M.C."/>
            <person name="O'Connor E."/>
            <person name="Balint B."/>
            <person name="Krizsan K."/>
            <person name="Kiss B."/>
            <person name="Hess J."/>
            <person name="Varga T."/>
            <person name="Slot J."/>
            <person name="Riley R."/>
            <person name="Boka B."/>
            <person name="Rigling D."/>
            <person name="Barry K."/>
            <person name="Lee J."/>
            <person name="Mihaltcheva S."/>
            <person name="LaButti K."/>
            <person name="Lipzen A."/>
            <person name="Waldron R."/>
            <person name="Moloney N.M."/>
            <person name="Sperisen C."/>
            <person name="Kredics L."/>
            <person name="Vagvoelgyi C."/>
            <person name="Patrignani A."/>
            <person name="Fitzpatrick D."/>
            <person name="Nagy I."/>
            <person name="Doyle S."/>
            <person name="Anderson J.B."/>
            <person name="Grigoriev I.V."/>
            <person name="Gueldener U."/>
            <person name="Muensterkoetter M."/>
            <person name="Nagy L.G."/>
        </authorList>
    </citation>
    <scope>NUCLEOTIDE SEQUENCE [LARGE SCALE GENOMIC DNA]</scope>
    <source>
        <strain evidence="2">C18/9</strain>
    </source>
</reference>
<dbReference type="AlphaFoldDB" id="A0A284QSE5"/>
<gene>
    <name evidence="1" type="ORF">ARMOST_02604</name>
</gene>
<accession>A0A284QSE5</accession>
<dbReference type="Proteomes" id="UP000219338">
    <property type="component" value="Unassembled WGS sequence"/>
</dbReference>
<sequence length="81" mass="9242">MYLEDAQVRGAGRKPTVLFVRPSADEAAKREMTRGFVMMMTQHQLFPRGHVPRVLKGPKPLLQWLTKEFPTQAPPPRSKAE</sequence>